<evidence type="ECO:0000313" key="9">
    <source>
        <dbReference type="EMBL" id="BAS28617.1"/>
    </source>
</evidence>
<keyword evidence="7 8" id="KW-0472">Membrane</keyword>
<accession>A0A0K2SNN1</accession>
<dbReference type="STRING" id="1555112.LIP_2788"/>
<reference evidence="10" key="1">
    <citation type="submission" date="2015-07" db="EMBL/GenBank/DDBJ databases">
        <title>Complete genome sequence and phylogenetic analysis of Limnochorda pilosa.</title>
        <authorList>
            <person name="Watanabe M."/>
            <person name="Kojima H."/>
            <person name="Fukui M."/>
        </authorList>
    </citation>
    <scope>NUCLEOTIDE SEQUENCE [LARGE SCALE GENOMIC DNA]</scope>
    <source>
        <strain evidence="10">HC45</strain>
    </source>
</reference>
<protein>
    <submittedName>
        <fullName evidence="9">Rod shape-determining protein MreD</fullName>
    </submittedName>
</protein>
<evidence type="ECO:0000256" key="1">
    <source>
        <dbReference type="ARBA" id="ARBA00004651"/>
    </source>
</evidence>
<dbReference type="NCBIfam" id="TIGR03426">
    <property type="entry name" value="shape_MreD"/>
    <property type="match status" value="1"/>
</dbReference>
<reference evidence="10" key="2">
    <citation type="journal article" date="2016" name="Int. J. Syst. Evol. Microbiol.">
        <title>Complete genome sequence and cell structure of Limnochorda pilosa, a Gram-negative spore-former within the phylum Firmicutes.</title>
        <authorList>
            <person name="Watanabe M."/>
            <person name="Kojima H."/>
            <person name="Fukui M."/>
        </authorList>
    </citation>
    <scope>NUCLEOTIDE SEQUENCE [LARGE SCALE GENOMIC DNA]</scope>
    <source>
        <strain evidence="10">HC45</strain>
    </source>
</reference>
<dbReference type="RefSeq" id="WP_068139237.1">
    <property type="nucleotide sequence ID" value="NZ_AP014924.1"/>
</dbReference>
<dbReference type="Pfam" id="PF04093">
    <property type="entry name" value="MreD"/>
    <property type="match status" value="1"/>
</dbReference>
<sequence length="174" mass="18068">MKGLAYAGLILLAGLLLQTAFFPAFAFFGARPDLVTLLVVLFGLLWGPRSGAALGFAGGMALDLLTGYLVGLGALSRAVVGGLAGLAGERFFSENFLVPILSVLVGTLLEQALFVLGAWIYGLSGPWNAGFLLAAAATAWYGALLAVPILPGILALTRRHGPVLEGQTRLAREE</sequence>
<comment type="similarity">
    <text evidence="2">Belongs to the MreD family.</text>
</comment>
<evidence type="ECO:0000256" key="4">
    <source>
        <dbReference type="ARBA" id="ARBA00022692"/>
    </source>
</evidence>
<keyword evidence="4 8" id="KW-0812">Transmembrane</keyword>
<evidence type="ECO:0000256" key="8">
    <source>
        <dbReference type="SAM" id="Phobius"/>
    </source>
</evidence>
<dbReference type="Proteomes" id="UP000065807">
    <property type="component" value="Chromosome"/>
</dbReference>
<evidence type="ECO:0000256" key="2">
    <source>
        <dbReference type="ARBA" id="ARBA00007776"/>
    </source>
</evidence>
<proteinExistence type="inferred from homology"/>
<evidence type="ECO:0000256" key="5">
    <source>
        <dbReference type="ARBA" id="ARBA00022960"/>
    </source>
</evidence>
<evidence type="ECO:0000256" key="6">
    <source>
        <dbReference type="ARBA" id="ARBA00022989"/>
    </source>
</evidence>
<comment type="subcellular location">
    <subcellularLocation>
        <location evidence="1">Cell membrane</location>
        <topology evidence="1">Multi-pass membrane protein</topology>
    </subcellularLocation>
</comment>
<keyword evidence="10" id="KW-1185">Reference proteome</keyword>
<dbReference type="InterPro" id="IPR007227">
    <property type="entry name" value="Cell_shape_determining_MreD"/>
</dbReference>
<dbReference type="GO" id="GO:0005886">
    <property type="term" value="C:plasma membrane"/>
    <property type="evidence" value="ECO:0007669"/>
    <property type="project" value="UniProtKB-SubCell"/>
</dbReference>
<feature type="transmembrane region" description="Helical" evidence="8">
    <location>
        <begin position="96"/>
        <end position="121"/>
    </location>
</feature>
<evidence type="ECO:0000256" key="3">
    <source>
        <dbReference type="ARBA" id="ARBA00022475"/>
    </source>
</evidence>
<gene>
    <name evidence="9" type="ORF">LIP_2788</name>
</gene>
<keyword evidence="3" id="KW-1003">Cell membrane</keyword>
<keyword evidence="6 8" id="KW-1133">Transmembrane helix</keyword>
<evidence type="ECO:0000313" key="10">
    <source>
        <dbReference type="Proteomes" id="UP000065807"/>
    </source>
</evidence>
<keyword evidence="5" id="KW-0133">Cell shape</keyword>
<dbReference type="AlphaFoldDB" id="A0A0K2SNN1"/>
<evidence type="ECO:0000256" key="7">
    <source>
        <dbReference type="ARBA" id="ARBA00023136"/>
    </source>
</evidence>
<dbReference type="GO" id="GO:0008360">
    <property type="term" value="P:regulation of cell shape"/>
    <property type="evidence" value="ECO:0007669"/>
    <property type="project" value="UniProtKB-KW"/>
</dbReference>
<dbReference type="KEGG" id="lpil:LIP_2788"/>
<dbReference type="EMBL" id="AP014924">
    <property type="protein sequence ID" value="BAS28617.1"/>
    <property type="molecule type" value="Genomic_DNA"/>
</dbReference>
<name>A0A0K2SNN1_LIMPI</name>
<feature type="transmembrane region" description="Helical" evidence="8">
    <location>
        <begin position="127"/>
        <end position="150"/>
    </location>
</feature>
<organism evidence="9 10">
    <name type="scientific">Limnochorda pilosa</name>
    <dbReference type="NCBI Taxonomy" id="1555112"/>
    <lineage>
        <taxon>Bacteria</taxon>
        <taxon>Bacillati</taxon>
        <taxon>Bacillota</taxon>
        <taxon>Limnochordia</taxon>
        <taxon>Limnochordales</taxon>
        <taxon>Limnochordaceae</taxon>
        <taxon>Limnochorda</taxon>
    </lineage>
</organism>